<accession>F4PPP6</accession>
<keyword evidence="2" id="KW-1185">Reference proteome</keyword>
<proteinExistence type="predicted"/>
<dbReference type="EMBL" id="GL883009">
    <property type="protein sequence ID" value="EGG22359.1"/>
    <property type="molecule type" value="Genomic_DNA"/>
</dbReference>
<gene>
    <name evidence="1" type="ORF">DFA_04477</name>
</gene>
<evidence type="ECO:0000313" key="2">
    <source>
        <dbReference type="Proteomes" id="UP000007797"/>
    </source>
</evidence>
<dbReference type="Proteomes" id="UP000007797">
    <property type="component" value="Unassembled WGS sequence"/>
</dbReference>
<name>F4PPP6_CACFS</name>
<dbReference type="GeneID" id="14874305"/>
<organism evidence="1 2">
    <name type="scientific">Cavenderia fasciculata</name>
    <name type="common">Slime mold</name>
    <name type="synonym">Dictyostelium fasciculatum</name>
    <dbReference type="NCBI Taxonomy" id="261658"/>
    <lineage>
        <taxon>Eukaryota</taxon>
        <taxon>Amoebozoa</taxon>
        <taxon>Evosea</taxon>
        <taxon>Eumycetozoa</taxon>
        <taxon>Dictyostelia</taxon>
        <taxon>Acytosteliales</taxon>
        <taxon>Cavenderiaceae</taxon>
        <taxon>Cavenderia</taxon>
    </lineage>
</organism>
<sequence>MTDDAASVSILSNCSVLLLVDIDDNVLVSIMIMREYQEETNRVVLAIQTYLLLLLDDTAGPKQKLLSAALSVSSEPAQDPNGSGPVVVENMDAIDAFHFKKTFGPHYLSIPYAIIKEYFGSLQSIMETRDATINSRNDSYLLAFQGCEENIHIASYKTNRKYQSIINKKPIYHISHTYTIIYYYYYCSKRSNQTGKNIVTFVYPNRWLMSGCRVGGMWNILLLGRAHADGVERGIYIMDCGYQVVHRIVLDQGIIKFVDVDYAQFKQDMLNMSETYYFYSSDMGGYASRLHTSKHLMKNVHTDNQVKDAFSKAFDQVRDVAFWARSSNTRFETVA</sequence>
<evidence type="ECO:0000313" key="1">
    <source>
        <dbReference type="EMBL" id="EGG22359.1"/>
    </source>
</evidence>
<reference evidence="2" key="1">
    <citation type="journal article" date="2011" name="Genome Res.">
        <title>Phylogeny-wide analysis of social amoeba genomes highlights ancient origins for complex intercellular communication.</title>
        <authorList>
            <person name="Heidel A.J."/>
            <person name="Lawal H.M."/>
            <person name="Felder M."/>
            <person name="Schilde C."/>
            <person name="Helps N.R."/>
            <person name="Tunggal B."/>
            <person name="Rivero F."/>
            <person name="John U."/>
            <person name="Schleicher M."/>
            <person name="Eichinger L."/>
            <person name="Platzer M."/>
            <person name="Noegel A.A."/>
            <person name="Schaap P."/>
            <person name="Gloeckner G."/>
        </authorList>
    </citation>
    <scope>NUCLEOTIDE SEQUENCE [LARGE SCALE GENOMIC DNA]</scope>
    <source>
        <strain evidence="2">SH3</strain>
    </source>
</reference>
<dbReference type="KEGG" id="dfa:DFA_04477"/>
<protein>
    <submittedName>
        <fullName evidence="1">Uncharacterized protein</fullName>
    </submittedName>
</protein>
<dbReference type="RefSeq" id="XP_004360210.1">
    <property type="nucleotide sequence ID" value="XM_004360153.1"/>
</dbReference>
<dbReference type="AlphaFoldDB" id="F4PPP6"/>